<keyword evidence="2" id="KW-1185">Reference proteome</keyword>
<dbReference type="NCBIfam" id="TIGR04138">
    <property type="entry name" value="Plancto_Ver_chp"/>
    <property type="match status" value="1"/>
</dbReference>
<comment type="caution">
    <text evidence="1">The sequence shown here is derived from an EMBL/GenBank/DDBJ whole genome shotgun (WGS) entry which is preliminary data.</text>
</comment>
<reference evidence="1 2" key="1">
    <citation type="submission" date="2020-02" db="EMBL/GenBank/DDBJ databases">
        <title>Albibacoteraceae fam. nov., the first described family within the subdivision 4 Verrucomicrobia.</title>
        <authorList>
            <person name="Xi F."/>
        </authorList>
    </citation>
    <scope>NUCLEOTIDE SEQUENCE [LARGE SCALE GENOMIC DNA]</scope>
    <source>
        <strain evidence="1 2">CK1056</strain>
    </source>
</reference>
<gene>
    <name evidence="1" type="ORF">G0Q06_01865</name>
</gene>
<organism evidence="1 2">
    <name type="scientific">Oceanipulchritudo coccoides</name>
    <dbReference type="NCBI Taxonomy" id="2706888"/>
    <lineage>
        <taxon>Bacteria</taxon>
        <taxon>Pseudomonadati</taxon>
        <taxon>Verrucomicrobiota</taxon>
        <taxon>Opitutia</taxon>
        <taxon>Puniceicoccales</taxon>
        <taxon>Oceanipulchritudinaceae</taxon>
        <taxon>Oceanipulchritudo</taxon>
    </lineage>
</organism>
<proteinExistence type="predicted"/>
<dbReference type="RefSeq" id="WP_163961904.1">
    <property type="nucleotide sequence ID" value="NZ_JAAGNX010000001.1"/>
</dbReference>
<accession>A0A6B2LXC0</accession>
<dbReference type="EMBL" id="JAAGNX010000001">
    <property type="protein sequence ID" value="NDV61191.1"/>
    <property type="molecule type" value="Genomic_DNA"/>
</dbReference>
<dbReference type="InterPro" id="IPR026406">
    <property type="entry name" value="Ver/Plancto_CHP"/>
</dbReference>
<protein>
    <submittedName>
        <fullName evidence="1">Uncharacterized protein</fullName>
    </submittedName>
</protein>
<dbReference type="AlphaFoldDB" id="A0A6B2LXC0"/>
<dbReference type="Proteomes" id="UP000478417">
    <property type="component" value="Unassembled WGS sequence"/>
</dbReference>
<name>A0A6B2LXC0_9BACT</name>
<sequence length="146" mass="17137">MLSKNFHEIIQLIQKDDTRYASGAYTFMRQALDFTLARIREEEKETQHRHVTGQELCHGIRDYAIEQYGPMAMTLLEHWGIHRTEDFGQIVFNLVEFGIFGKTETDCLEDFNHVYDFKTAFVEPFQPSKAFLEDHMPSMSKPSLQK</sequence>
<evidence type="ECO:0000313" key="2">
    <source>
        <dbReference type="Proteomes" id="UP000478417"/>
    </source>
</evidence>
<evidence type="ECO:0000313" key="1">
    <source>
        <dbReference type="EMBL" id="NDV61191.1"/>
    </source>
</evidence>